<sequence>MKLGTAAASIGGASAASAAAVGGYHYLSQKETVISIREALKDAKLISTLTGDALTKQWVTEFKSAQNDIKEKIQELKSVTSEEDGGKKLESWCLKQMDLDSKKHSETLELVKKYCLIRDLASQLSRNKKVLLGKSQQSEWSALYKKHKGSSATRADVGLTGETWSENKENDELPVIQNWCEGTSKQDFLASDNDTKYNKLIKWCTADGQ</sequence>
<feature type="chain" id="PRO_5003236096" description="Lipoprotein" evidence="1">
    <location>
        <begin position="19"/>
        <end position="209"/>
    </location>
</feature>
<protein>
    <recommendedName>
        <fullName evidence="4">Lipoprotein</fullName>
    </recommendedName>
</protein>
<evidence type="ECO:0000256" key="1">
    <source>
        <dbReference type="SAM" id="SignalP"/>
    </source>
</evidence>
<organism evidence="2 3">
    <name type="scientific">Mycoplasma haemofelis (strain Langford 1)</name>
    <name type="common">Haemobartonella felis</name>
    <dbReference type="NCBI Taxonomy" id="941640"/>
    <lineage>
        <taxon>Bacteria</taxon>
        <taxon>Bacillati</taxon>
        <taxon>Mycoplasmatota</taxon>
        <taxon>Mollicutes</taxon>
        <taxon>Mycoplasmataceae</taxon>
        <taxon>Mycoplasma</taxon>
    </lineage>
</organism>
<evidence type="ECO:0000313" key="2">
    <source>
        <dbReference type="EMBL" id="CBY93151.1"/>
    </source>
</evidence>
<reference evidence="2 3" key="1">
    <citation type="journal article" date="2011" name="J. Bacteriol.">
        <title>Complete genome sequence of Mycoplasma haemofelis, a hemotropic mycoplasma.</title>
        <authorList>
            <person name="Barker E.N."/>
            <person name="Helps C.R."/>
            <person name="Peters I.R."/>
            <person name="Darby A.C."/>
            <person name="Radford A.D."/>
            <person name="Tasker S."/>
        </authorList>
    </citation>
    <scope>NUCLEOTIDE SEQUENCE [LARGE SCALE GENOMIC DNA]</scope>
    <source>
        <strain evidence="2 3">Langford 1</strain>
    </source>
</reference>
<dbReference type="HOGENOM" id="CLU_113690_0_0_14"/>
<gene>
    <name evidence="2" type="ORF">HF1_11430</name>
</gene>
<feature type="signal peptide" evidence="1">
    <location>
        <begin position="1"/>
        <end position="18"/>
    </location>
</feature>
<accession>E8ZJ30</accession>
<keyword evidence="3" id="KW-1185">Reference proteome</keyword>
<dbReference type="Proteomes" id="UP000008637">
    <property type="component" value="Chromosome"/>
</dbReference>
<name>E8ZJ30_MYCHL</name>
<keyword evidence="1" id="KW-0732">Signal</keyword>
<dbReference type="EMBL" id="FR773153">
    <property type="protein sequence ID" value="CBY93151.1"/>
    <property type="molecule type" value="Genomic_DNA"/>
</dbReference>
<evidence type="ECO:0000313" key="3">
    <source>
        <dbReference type="Proteomes" id="UP000008637"/>
    </source>
</evidence>
<dbReference type="KEGG" id="mha:HF1_11430"/>
<dbReference type="AlphaFoldDB" id="E8ZJ30"/>
<dbReference type="OrthoDB" id="9829766at2"/>
<proteinExistence type="predicted"/>
<evidence type="ECO:0008006" key="4">
    <source>
        <dbReference type="Google" id="ProtNLM"/>
    </source>
</evidence>